<dbReference type="InterPro" id="IPR018289">
    <property type="entry name" value="MULE_transposase_dom"/>
</dbReference>
<reference evidence="3 4" key="1">
    <citation type="submission" date="2024-01" db="EMBL/GenBank/DDBJ databases">
        <title>The genomes of 5 underutilized Papilionoideae crops provide insights into root nodulation and disease resistanc.</title>
        <authorList>
            <person name="Yuan L."/>
        </authorList>
    </citation>
    <scope>NUCLEOTIDE SEQUENCE [LARGE SCALE GENOMIC DNA]</scope>
    <source>
        <strain evidence="3">ZHUSHIDOU_FW_LH</strain>
        <tissue evidence="3">Leaf</tissue>
    </source>
</reference>
<evidence type="ECO:0000313" key="4">
    <source>
        <dbReference type="Proteomes" id="UP001372338"/>
    </source>
</evidence>
<protein>
    <recommendedName>
        <fullName evidence="2">MULE transposase domain-containing protein</fullName>
    </recommendedName>
</protein>
<name>A0AAN9IF36_CROPI</name>
<feature type="domain" description="MULE transposase" evidence="2">
    <location>
        <begin position="371"/>
        <end position="441"/>
    </location>
</feature>
<evidence type="ECO:0000256" key="1">
    <source>
        <dbReference type="SAM" id="MobiDB-lite"/>
    </source>
</evidence>
<feature type="compositionally biased region" description="Polar residues" evidence="1">
    <location>
        <begin position="567"/>
        <end position="577"/>
    </location>
</feature>
<feature type="compositionally biased region" description="Acidic residues" evidence="1">
    <location>
        <begin position="175"/>
        <end position="189"/>
    </location>
</feature>
<evidence type="ECO:0000313" key="3">
    <source>
        <dbReference type="EMBL" id="KAK7270341.1"/>
    </source>
</evidence>
<sequence>MFVHIGYRDSDLKKIMWMHPDARDFEIGLRPLRANVNLDIELMCDAYEGSKNCEEIHLFFVHQESEINEEVQSRPHKGKDKVVAVDLVSSSSSSDDYDSVEDSAYRPPPSYIVEEDSDEEYSDEEEFAIQKKKKVATKPKATTNKLNYGPSNNKKKKVMQKKKDVPNEAESSPSSDDDIDDEHEDEDDSVASFEEHGYNSYAEEMHSPMSTDDEVESMPSHPSFNDASTFGQSKAFQLKTFNEEHTCCRVFQNKGATRNWVAKKLEKRLLTQPEMRRTQAYDIMKEEFMVHLNDKKVIRALRKAREAVEGSEKEQYGKLWDYLHELLRSNPGSKAVMNVIPRPEFPPLFERLYVCLDACKKGFKAGCRPLIGLDGCFLKGYYGGQLLSAVGQDANNQFYVIAYAVVNAENTDNWKWFLSLLEEDLGDHRQHGWNFISDQQKQSGSGVTTGGEIVTGIAAPTGATVAGPTPPATGTGGIVVTAVGNAPTARTNVEPTVAHAPATATTTTTYAASIEEIIGTPEPPPQRAFRPPPIRPPSFKTRHAIPPPFRPSLAVSPQCIRPPAPISSGTSSKQFTFVPTPGFKPPPTDGNNYNKK</sequence>
<keyword evidence="4" id="KW-1185">Reference proteome</keyword>
<organism evidence="3 4">
    <name type="scientific">Crotalaria pallida</name>
    <name type="common">Smooth rattlebox</name>
    <name type="synonym">Crotalaria striata</name>
    <dbReference type="NCBI Taxonomy" id="3830"/>
    <lineage>
        <taxon>Eukaryota</taxon>
        <taxon>Viridiplantae</taxon>
        <taxon>Streptophyta</taxon>
        <taxon>Embryophyta</taxon>
        <taxon>Tracheophyta</taxon>
        <taxon>Spermatophyta</taxon>
        <taxon>Magnoliopsida</taxon>
        <taxon>eudicotyledons</taxon>
        <taxon>Gunneridae</taxon>
        <taxon>Pentapetalae</taxon>
        <taxon>rosids</taxon>
        <taxon>fabids</taxon>
        <taxon>Fabales</taxon>
        <taxon>Fabaceae</taxon>
        <taxon>Papilionoideae</taxon>
        <taxon>50 kb inversion clade</taxon>
        <taxon>genistoids sensu lato</taxon>
        <taxon>core genistoids</taxon>
        <taxon>Crotalarieae</taxon>
        <taxon>Crotalaria</taxon>
    </lineage>
</organism>
<gene>
    <name evidence="3" type="ORF">RIF29_23411</name>
</gene>
<dbReference type="Pfam" id="PF10551">
    <property type="entry name" value="MULE"/>
    <property type="match status" value="1"/>
</dbReference>
<proteinExistence type="predicted"/>
<evidence type="ECO:0000259" key="2">
    <source>
        <dbReference type="Pfam" id="PF10551"/>
    </source>
</evidence>
<dbReference type="Proteomes" id="UP001372338">
    <property type="component" value="Unassembled WGS sequence"/>
</dbReference>
<dbReference type="AlphaFoldDB" id="A0AAN9IF36"/>
<feature type="region of interest" description="Disordered" evidence="1">
    <location>
        <begin position="542"/>
        <end position="596"/>
    </location>
</feature>
<dbReference type="PANTHER" id="PTHR31973">
    <property type="entry name" value="POLYPROTEIN, PUTATIVE-RELATED"/>
    <property type="match status" value="1"/>
</dbReference>
<dbReference type="PANTHER" id="PTHR31973:SF187">
    <property type="entry name" value="MUTATOR TRANSPOSASE MUDRA PROTEIN"/>
    <property type="match status" value="1"/>
</dbReference>
<feature type="region of interest" description="Disordered" evidence="1">
    <location>
        <begin position="88"/>
        <end position="190"/>
    </location>
</feature>
<accession>A0AAN9IF36</accession>
<dbReference type="EMBL" id="JAYWIO010000004">
    <property type="protein sequence ID" value="KAK7270341.1"/>
    <property type="molecule type" value="Genomic_DNA"/>
</dbReference>
<feature type="compositionally biased region" description="Acidic residues" evidence="1">
    <location>
        <begin position="113"/>
        <end position="127"/>
    </location>
</feature>
<comment type="caution">
    <text evidence="3">The sequence shown here is derived from an EMBL/GenBank/DDBJ whole genome shotgun (WGS) entry which is preliminary data.</text>
</comment>